<dbReference type="InterPro" id="IPR036249">
    <property type="entry name" value="Thioredoxin-like_sf"/>
</dbReference>
<dbReference type="PANTHER" id="PTHR11592:SF78">
    <property type="entry name" value="GLUTATHIONE PEROXIDASE"/>
    <property type="match status" value="1"/>
</dbReference>
<gene>
    <name evidence="6" type="ORF">LMG32879_002029</name>
</gene>
<accession>A0AA35UWY7</accession>
<dbReference type="GO" id="GO:0034599">
    <property type="term" value="P:cellular response to oxidative stress"/>
    <property type="evidence" value="ECO:0007669"/>
    <property type="project" value="TreeGrafter"/>
</dbReference>
<evidence type="ECO:0000256" key="5">
    <source>
        <dbReference type="RuleBase" id="RU000499"/>
    </source>
</evidence>
<dbReference type="Pfam" id="PF00255">
    <property type="entry name" value="GSHPx"/>
    <property type="match status" value="1"/>
</dbReference>
<comment type="similarity">
    <text evidence="1 5">Belongs to the glutathione peroxidase family.</text>
</comment>
<dbReference type="RefSeq" id="WP_289841418.1">
    <property type="nucleotide sequence ID" value="NZ_CATKSH010000011.1"/>
</dbReference>
<dbReference type="EMBL" id="CATKSH010000011">
    <property type="protein sequence ID" value="CAI9121183.1"/>
    <property type="molecule type" value="Genomic_DNA"/>
</dbReference>
<dbReference type="InterPro" id="IPR000889">
    <property type="entry name" value="Glutathione_peroxidase"/>
</dbReference>
<dbReference type="SUPFAM" id="SSF52833">
    <property type="entry name" value="Thioredoxin-like"/>
    <property type="match status" value="1"/>
</dbReference>
<dbReference type="Gene3D" id="3.40.30.10">
    <property type="entry name" value="Glutaredoxin"/>
    <property type="match status" value="1"/>
</dbReference>
<dbReference type="Proteomes" id="UP001176960">
    <property type="component" value="Unassembled WGS sequence"/>
</dbReference>
<keyword evidence="7" id="KW-1185">Reference proteome</keyword>
<name>A0AA35UWY7_9PROT</name>
<comment type="caution">
    <text evidence="6">The sequence shown here is derived from an EMBL/GenBank/DDBJ whole genome shotgun (WGS) entry which is preliminary data.</text>
</comment>
<dbReference type="PRINTS" id="PR01011">
    <property type="entry name" value="GLUTPROXDASE"/>
</dbReference>
<dbReference type="InterPro" id="IPR029759">
    <property type="entry name" value="GPX_AS"/>
</dbReference>
<dbReference type="PIRSF" id="PIRSF000303">
    <property type="entry name" value="Glutathion_perox"/>
    <property type="match status" value="1"/>
</dbReference>
<dbReference type="AlphaFoldDB" id="A0AA35UWY7"/>
<protein>
    <recommendedName>
        <fullName evidence="5">Glutathione peroxidase</fullName>
    </recommendedName>
</protein>
<dbReference type="GO" id="GO:0004601">
    <property type="term" value="F:peroxidase activity"/>
    <property type="evidence" value="ECO:0007669"/>
    <property type="project" value="UniProtKB-KW"/>
</dbReference>
<evidence type="ECO:0000256" key="2">
    <source>
        <dbReference type="ARBA" id="ARBA00022559"/>
    </source>
</evidence>
<organism evidence="6 7">
    <name type="scientific">Brytella acorum</name>
    <dbReference type="NCBI Taxonomy" id="2959299"/>
    <lineage>
        <taxon>Bacteria</taxon>
        <taxon>Pseudomonadati</taxon>
        <taxon>Pseudomonadota</taxon>
        <taxon>Alphaproteobacteria</taxon>
        <taxon>Acetobacterales</taxon>
        <taxon>Acetobacteraceae</taxon>
        <taxon>Brytella</taxon>
    </lineage>
</organism>
<dbReference type="CDD" id="cd00340">
    <property type="entry name" value="GSH_Peroxidase"/>
    <property type="match status" value="1"/>
</dbReference>
<sequence>MTTVYDFSLPGLDGETVIDLSAYRGQPILIANTASKCGFTPQYEGLQYDWSHYGNGGGGLTVIGVPSNDFGKQEPGDAQEIGVTCYKNYGVTFPMAAKAHVRGPQTIPLFRWLAEQGGILSRPRWNFYKYLIGRDGRLHSWHTPLTTPDGSRMIRQIQRVLLDR</sequence>
<proteinExistence type="inferred from homology"/>
<evidence type="ECO:0000313" key="7">
    <source>
        <dbReference type="Proteomes" id="UP001176960"/>
    </source>
</evidence>
<dbReference type="PANTHER" id="PTHR11592">
    <property type="entry name" value="GLUTATHIONE PEROXIDASE"/>
    <property type="match status" value="1"/>
</dbReference>
<keyword evidence="3 5" id="KW-0560">Oxidoreductase</keyword>
<dbReference type="PROSITE" id="PS51355">
    <property type="entry name" value="GLUTATHIONE_PEROXID_3"/>
    <property type="match status" value="1"/>
</dbReference>
<dbReference type="PROSITE" id="PS00460">
    <property type="entry name" value="GLUTATHIONE_PEROXID_1"/>
    <property type="match status" value="1"/>
</dbReference>
<feature type="active site" evidence="4">
    <location>
        <position position="37"/>
    </location>
</feature>
<evidence type="ECO:0000256" key="3">
    <source>
        <dbReference type="ARBA" id="ARBA00023002"/>
    </source>
</evidence>
<evidence type="ECO:0000313" key="6">
    <source>
        <dbReference type="EMBL" id="CAI9121183.1"/>
    </source>
</evidence>
<keyword evidence="2 5" id="KW-0575">Peroxidase</keyword>
<reference evidence="6" key="1">
    <citation type="submission" date="2023-03" db="EMBL/GenBank/DDBJ databases">
        <authorList>
            <person name="Cleenwerck I."/>
        </authorList>
    </citation>
    <scope>NUCLEOTIDE SEQUENCE</scope>
    <source>
        <strain evidence="6">LMG 32879</strain>
    </source>
</reference>
<evidence type="ECO:0000256" key="1">
    <source>
        <dbReference type="ARBA" id="ARBA00006926"/>
    </source>
</evidence>
<evidence type="ECO:0000256" key="4">
    <source>
        <dbReference type="PIRSR" id="PIRSR000303-1"/>
    </source>
</evidence>